<evidence type="ECO:0000256" key="1">
    <source>
        <dbReference type="ARBA" id="ARBA00022679"/>
    </source>
</evidence>
<dbReference type="PANTHER" id="PTHR30621:SF0">
    <property type="entry name" value="BIFUNCTIONAL GLUTAMINE SYNTHETASE ADENYLYLTRANSFERASE_ADENYLYL-REMOVING ENZYME"/>
    <property type="match status" value="1"/>
</dbReference>
<dbReference type="InterPro" id="IPR043519">
    <property type="entry name" value="NT_sf"/>
</dbReference>
<feature type="domain" description="PII-uridylyltransferase/Glutamine-synthetase adenylyltransferase" evidence="8">
    <location>
        <begin position="825"/>
        <end position="969"/>
    </location>
</feature>
<keyword evidence="6" id="KW-0511">Multifunctional enzyme</keyword>
<evidence type="ECO:0000256" key="5">
    <source>
        <dbReference type="ARBA" id="ARBA00022842"/>
    </source>
</evidence>
<dbReference type="GO" id="GO:0005829">
    <property type="term" value="C:cytosol"/>
    <property type="evidence" value="ECO:0007669"/>
    <property type="project" value="TreeGrafter"/>
</dbReference>
<keyword evidence="1 9" id="KW-0808">Transferase</keyword>
<evidence type="ECO:0000259" key="7">
    <source>
        <dbReference type="Pfam" id="PF03710"/>
    </source>
</evidence>
<accession>A0A1Q5PRJ1</accession>
<dbReference type="AlphaFoldDB" id="A0A1Q5PRJ1"/>
<name>A0A1Q5PRJ1_9ACTO</name>
<evidence type="ECO:0000313" key="9">
    <source>
        <dbReference type="EMBL" id="OKL50109.1"/>
    </source>
</evidence>
<dbReference type="Gene3D" id="3.30.460.10">
    <property type="entry name" value="Beta Polymerase, domain 2"/>
    <property type="match status" value="2"/>
</dbReference>
<keyword evidence="5" id="KW-0460">Magnesium</keyword>
<sequence length="983" mass="109327">MRRPEQLQTWVEKGELNFPEEYWPLLKYCGDPDAAVLALLRLQEADADAVECFSQTPVLWSRFLRLAGLSDALADLIIAYPDLLSALTLPVLGSLHSHEDIAAGFAAQMSDAAGGVDEIRERYYALLIEIAVSDLFAADSTSDFPEISWRISTLVDATLEAALTLARRQVPQANEGLSLAVLTLGKAGARELNYISDVDLIFVAKWPEEMTEGAALSAATSLAVALSTIVSGPGRWRPLWPIDTALRPEGKDGALVRGLDSYRSYYQKWAQPWEFQALLKARPVAGDLSLGRDFVAMVRPLVWEVSARPDFVEQSRAMRRRVESNINRQQRERHLKLGPGGLRDVEFTVQLLQLVHGRVDESVRSPNTLEALAQLCEGGYVGRAEAAELEYAYRYLRTLEHRIQLEKLKRSHVVPDSLERLRRYARSFCARLSGEGELDRTELLSAEDLENEWQRLRIRVRELHQQIFYRPLLSVTAALSNEDLRLSESAAEDRLKAIGYLDPRAALRHIGFLTAGVSRRASIVRQVLPAMLGWLADGANPDRGLLEFRIIAEEVGGSQWFGRTLRDSKQAAQRLCLILSSSLYLSDAIKLQPTLIRWLDGEDELAPLSIGQLRTETQAVISRQETLADASQRIRSIRSREVSRAGCADMIFGMDVALSGRRLADCTQVAIENALMVARNATEGADSLPMAVIAMGRLGGRECGYGSDADLVLIHDDAGCEESEATRIGAAVATQLRQILQAEPNSLGVDFDLRPEGKQGPLARSLQSLERYYQDWSVAWERQALVRARPIAGDESVQESYLRIVDQRRWHQPLTDNEIKQIRLLKARMEKERLPRGQKPNRNVKLGPGGLSDVEWTVQLAQLQHARLHPSLRVSSTLVALAALTDAGLVSDSDQKQLREAWVLASKIRAANALALGRTRGYKVDILPATDAQRSAVARILGYPAGAERQLEEDYLRAARHARSVFVRLFQGITEPAVGSHLE</sequence>
<evidence type="ECO:0000256" key="3">
    <source>
        <dbReference type="ARBA" id="ARBA00022741"/>
    </source>
</evidence>
<evidence type="ECO:0000313" key="10">
    <source>
        <dbReference type="Proteomes" id="UP000186465"/>
    </source>
</evidence>
<dbReference type="CDD" id="cd05401">
    <property type="entry name" value="NT_GlnE_GlnD_like"/>
    <property type="match status" value="2"/>
</dbReference>
<dbReference type="Pfam" id="PF03710">
    <property type="entry name" value="GlnE"/>
    <property type="match status" value="2"/>
</dbReference>
<dbReference type="Gene3D" id="1.20.120.330">
    <property type="entry name" value="Nucleotidyltransferases domain 2"/>
    <property type="match status" value="2"/>
</dbReference>
<dbReference type="GO" id="GO:0005524">
    <property type="term" value="F:ATP binding"/>
    <property type="evidence" value="ECO:0007669"/>
    <property type="project" value="UniProtKB-KW"/>
</dbReference>
<feature type="domain" description="PII-uridylyltransferase/Glutamine-synthetase adenylyltransferase" evidence="8">
    <location>
        <begin position="316"/>
        <end position="468"/>
    </location>
</feature>
<dbReference type="GO" id="GO:0000820">
    <property type="term" value="P:regulation of glutamine family amino acid metabolic process"/>
    <property type="evidence" value="ECO:0007669"/>
    <property type="project" value="TreeGrafter"/>
</dbReference>
<evidence type="ECO:0000259" key="8">
    <source>
        <dbReference type="Pfam" id="PF08335"/>
    </source>
</evidence>
<dbReference type="Pfam" id="PF08335">
    <property type="entry name" value="GlnD_UR_UTase"/>
    <property type="match status" value="2"/>
</dbReference>
<dbReference type="SUPFAM" id="SSF81593">
    <property type="entry name" value="Nucleotidyltransferase substrate binding subunit/domain"/>
    <property type="match status" value="2"/>
</dbReference>
<keyword evidence="4" id="KW-0067">ATP-binding</keyword>
<dbReference type="InterPro" id="IPR023057">
    <property type="entry name" value="GlnE"/>
</dbReference>
<keyword evidence="2 9" id="KW-0548">Nucleotidyltransferase</keyword>
<gene>
    <name evidence="9" type="ORF">BM477_04035</name>
</gene>
<dbReference type="InterPro" id="IPR005190">
    <property type="entry name" value="GlnE_rpt_dom"/>
</dbReference>
<dbReference type="NCBIfam" id="NF010707">
    <property type="entry name" value="PRK14109.1"/>
    <property type="match status" value="1"/>
</dbReference>
<dbReference type="STRING" id="156892.BM477_04035"/>
<reference evidence="10" key="1">
    <citation type="submission" date="2016-11" db="EMBL/GenBank/DDBJ databases">
        <title>Actinomyces gypaetusis sp. nov. isolated from Gypaetus barbatus in Qinghai Tibet Plateau China.</title>
        <authorList>
            <person name="Meng X."/>
        </authorList>
    </citation>
    <scope>NUCLEOTIDE SEQUENCE [LARGE SCALE GENOMIC DNA]</scope>
    <source>
        <strain evidence="10">DSM 15383</strain>
    </source>
</reference>
<dbReference type="Proteomes" id="UP000186465">
    <property type="component" value="Unassembled WGS sequence"/>
</dbReference>
<feature type="domain" description="Glutamate-ammonia ligase adenylyltransferase repeated" evidence="7">
    <location>
        <begin position="61"/>
        <end position="294"/>
    </location>
</feature>
<dbReference type="SUPFAM" id="SSF81301">
    <property type="entry name" value="Nucleotidyltransferase"/>
    <property type="match status" value="2"/>
</dbReference>
<keyword evidence="10" id="KW-1185">Reference proteome</keyword>
<protein>
    <submittedName>
        <fullName evidence="9">Bifunctional glutamine-synthetase adenylyltransferase/deadenyltransferase</fullName>
    </submittedName>
</protein>
<proteinExistence type="predicted"/>
<evidence type="ECO:0000256" key="6">
    <source>
        <dbReference type="ARBA" id="ARBA00023268"/>
    </source>
</evidence>
<evidence type="ECO:0000256" key="4">
    <source>
        <dbReference type="ARBA" id="ARBA00022840"/>
    </source>
</evidence>
<feature type="domain" description="Glutamate-ammonia ligase adenylyltransferase repeated" evidence="7">
    <location>
        <begin position="573"/>
        <end position="803"/>
    </location>
</feature>
<dbReference type="InterPro" id="IPR013546">
    <property type="entry name" value="PII_UdlTrfase/GS_AdlTrfase"/>
</dbReference>
<dbReference type="EMBL" id="MPDM01000003">
    <property type="protein sequence ID" value="OKL50109.1"/>
    <property type="molecule type" value="Genomic_DNA"/>
</dbReference>
<organism evidence="9 10">
    <name type="scientific">Boudabousia marimammalium</name>
    <dbReference type="NCBI Taxonomy" id="156892"/>
    <lineage>
        <taxon>Bacteria</taxon>
        <taxon>Bacillati</taxon>
        <taxon>Actinomycetota</taxon>
        <taxon>Actinomycetes</taxon>
        <taxon>Actinomycetales</taxon>
        <taxon>Actinomycetaceae</taxon>
        <taxon>Boudabousia</taxon>
    </lineage>
</organism>
<dbReference type="PANTHER" id="PTHR30621">
    <property type="entry name" value="GLUTAMINE SYNTHETASE ADENYLYLTRANSFERASE"/>
    <property type="match status" value="1"/>
</dbReference>
<dbReference type="GO" id="GO:0008882">
    <property type="term" value="F:[glutamate-ammonia-ligase] adenylyltransferase activity"/>
    <property type="evidence" value="ECO:0007669"/>
    <property type="project" value="InterPro"/>
</dbReference>
<keyword evidence="3" id="KW-0547">Nucleotide-binding</keyword>
<comment type="caution">
    <text evidence="9">The sequence shown here is derived from an EMBL/GenBank/DDBJ whole genome shotgun (WGS) entry which is preliminary data.</text>
</comment>
<evidence type="ECO:0000256" key="2">
    <source>
        <dbReference type="ARBA" id="ARBA00022695"/>
    </source>
</evidence>